<dbReference type="EMBL" id="CAOQHR010000008">
    <property type="protein sequence ID" value="CAI6338216.1"/>
    <property type="molecule type" value="Genomic_DNA"/>
</dbReference>
<dbReference type="Proteomes" id="UP001152607">
    <property type="component" value="Unassembled WGS sequence"/>
</dbReference>
<sequence>MLHPISPLDVNLVQSVSANFLFATYCTSGTKGNHLTGPPYNSLKTRHATATQQSGSDGNRLRNRTRWCLCTHRAIQTASYMSPCLKLLRLS</sequence>
<comment type="caution">
    <text evidence="1">The sequence shown here is derived from an EMBL/GenBank/DDBJ whole genome shotgun (WGS) entry which is preliminary data.</text>
</comment>
<evidence type="ECO:0000313" key="2">
    <source>
        <dbReference type="Proteomes" id="UP001152607"/>
    </source>
</evidence>
<reference evidence="1" key="1">
    <citation type="submission" date="2023-01" db="EMBL/GenBank/DDBJ databases">
        <authorList>
            <person name="Van Ghelder C."/>
            <person name="Rancurel C."/>
        </authorList>
    </citation>
    <scope>NUCLEOTIDE SEQUENCE</scope>
    <source>
        <strain evidence="1">CNCM I-4278</strain>
    </source>
</reference>
<accession>A0A9W4UNQ9</accession>
<organism evidence="1 2">
    <name type="scientific">Periconia digitata</name>
    <dbReference type="NCBI Taxonomy" id="1303443"/>
    <lineage>
        <taxon>Eukaryota</taxon>
        <taxon>Fungi</taxon>
        <taxon>Dikarya</taxon>
        <taxon>Ascomycota</taxon>
        <taxon>Pezizomycotina</taxon>
        <taxon>Dothideomycetes</taxon>
        <taxon>Pleosporomycetidae</taxon>
        <taxon>Pleosporales</taxon>
        <taxon>Massarineae</taxon>
        <taxon>Periconiaceae</taxon>
        <taxon>Periconia</taxon>
    </lineage>
</organism>
<evidence type="ECO:0000313" key="1">
    <source>
        <dbReference type="EMBL" id="CAI6338216.1"/>
    </source>
</evidence>
<proteinExistence type="predicted"/>
<gene>
    <name evidence="1" type="ORF">PDIGIT_LOCUS11343</name>
</gene>
<dbReference type="AlphaFoldDB" id="A0A9W4UNQ9"/>
<name>A0A9W4UNQ9_9PLEO</name>
<keyword evidence="2" id="KW-1185">Reference proteome</keyword>
<protein>
    <submittedName>
        <fullName evidence="1">Uncharacterized protein</fullName>
    </submittedName>
</protein>